<feature type="compositionally biased region" description="Low complexity" evidence="1">
    <location>
        <begin position="79"/>
        <end position="116"/>
    </location>
</feature>
<proteinExistence type="predicted"/>
<organism evidence="2 3">
    <name type="scientific">Hondaea fermentalgiana</name>
    <dbReference type="NCBI Taxonomy" id="2315210"/>
    <lineage>
        <taxon>Eukaryota</taxon>
        <taxon>Sar</taxon>
        <taxon>Stramenopiles</taxon>
        <taxon>Bigyra</taxon>
        <taxon>Labyrinthulomycetes</taxon>
        <taxon>Thraustochytrida</taxon>
        <taxon>Thraustochytriidae</taxon>
        <taxon>Hondaea</taxon>
    </lineage>
</organism>
<feature type="compositionally biased region" description="Polar residues" evidence="1">
    <location>
        <begin position="287"/>
        <end position="297"/>
    </location>
</feature>
<feature type="region of interest" description="Disordered" evidence="1">
    <location>
        <begin position="285"/>
        <end position="320"/>
    </location>
</feature>
<dbReference type="AlphaFoldDB" id="A0A2R5H264"/>
<name>A0A2R5H264_9STRA</name>
<evidence type="ECO:0000313" key="3">
    <source>
        <dbReference type="Proteomes" id="UP000241890"/>
    </source>
</evidence>
<comment type="caution">
    <text evidence="2">The sequence shown here is derived from an EMBL/GenBank/DDBJ whole genome shotgun (WGS) entry which is preliminary data.</text>
</comment>
<keyword evidence="3" id="KW-1185">Reference proteome</keyword>
<dbReference type="Proteomes" id="UP000241890">
    <property type="component" value="Unassembled WGS sequence"/>
</dbReference>
<accession>A0A2R5H264</accession>
<reference evidence="2 3" key="1">
    <citation type="submission" date="2017-12" db="EMBL/GenBank/DDBJ databases">
        <title>Sequencing, de novo assembly and annotation of complete genome of a new Thraustochytrid species, strain FCC1311.</title>
        <authorList>
            <person name="Sedici K."/>
            <person name="Godart F."/>
            <person name="Aiese Cigliano R."/>
            <person name="Sanseverino W."/>
            <person name="Barakat M."/>
            <person name="Ortet P."/>
            <person name="Marechal E."/>
            <person name="Cagnac O."/>
            <person name="Amato A."/>
        </authorList>
    </citation>
    <scope>NUCLEOTIDE SEQUENCE [LARGE SCALE GENOMIC DNA]</scope>
</reference>
<feature type="region of interest" description="Disordered" evidence="1">
    <location>
        <begin position="71"/>
        <end position="126"/>
    </location>
</feature>
<gene>
    <name evidence="2" type="ORF">FCC1311_106982</name>
</gene>
<dbReference type="InParanoid" id="A0A2R5H264"/>
<evidence type="ECO:0000313" key="2">
    <source>
        <dbReference type="EMBL" id="GBG34474.1"/>
    </source>
</evidence>
<sequence length="320" mass="35605">MPTMSAGQASSFLSAANFDAFANSEEVTPDMIAKVLMQIPEVTERERKRRASMQTETNGLVSSFAGSNASASLAHGNASSSSSSISNTNSSSSTNNNSIINNSNNSSSNNNNSNTIKRTNRSQHQTCTNDYSLQQAAKSQHTLWPTSEHRRLLQQQAPRELRCTPWRKMATMADLVDCLQEGGSELDQLKTQKLIDATGLLQEARQHALEPLTLYTRSELFELFASIAEVWKNSGKSAWKKRINKVKENARYRKAPRNGPTEKEAQEIAELTDRIKEREAWEASVKTKMSNKTSSKRTAVFHEVPEGVLHGESARKSRKR</sequence>
<protein>
    <submittedName>
        <fullName evidence="2">Uncharacterized protein</fullName>
    </submittedName>
</protein>
<dbReference type="EMBL" id="BEYU01000196">
    <property type="protein sequence ID" value="GBG34474.1"/>
    <property type="molecule type" value="Genomic_DNA"/>
</dbReference>
<evidence type="ECO:0000256" key="1">
    <source>
        <dbReference type="SAM" id="MobiDB-lite"/>
    </source>
</evidence>